<accession>A0A103Y2Z5</accession>
<dbReference type="Gramene" id="KVI01574">
    <property type="protein sequence ID" value="KVI01574"/>
    <property type="gene ID" value="Ccrd_020150"/>
</dbReference>
<evidence type="ECO:0000313" key="2">
    <source>
        <dbReference type="EMBL" id="KVI01574.1"/>
    </source>
</evidence>
<comment type="caution">
    <text evidence="2">The sequence shown here is derived from an EMBL/GenBank/DDBJ whole genome shotgun (WGS) entry which is preliminary data.</text>
</comment>
<name>A0A103Y2Z5_CYNCS</name>
<reference evidence="2 3" key="1">
    <citation type="journal article" date="2016" name="Sci. Rep.">
        <title>The genome sequence of the outbreeding globe artichoke constructed de novo incorporating a phase-aware low-pass sequencing strategy of F1 progeny.</title>
        <authorList>
            <person name="Scaglione D."/>
            <person name="Reyes-Chin-Wo S."/>
            <person name="Acquadro A."/>
            <person name="Froenicke L."/>
            <person name="Portis E."/>
            <person name="Beitel C."/>
            <person name="Tirone M."/>
            <person name="Mauro R."/>
            <person name="Lo Monaco A."/>
            <person name="Mauromicale G."/>
            <person name="Faccioli P."/>
            <person name="Cattivelli L."/>
            <person name="Rieseberg L."/>
            <person name="Michelmore R."/>
            <person name="Lanteri S."/>
        </authorList>
    </citation>
    <scope>NUCLEOTIDE SEQUENCE [LARGE SCALE GENOMIC DNA]</scope>
    <source>
        <strain evidence="2">2C</strain>
    </source>
</reference>
<feature type="region of interest" description="Disordered" evidence="1">
    <location>
        <begin position="1"/>
        <end position="25"/>
    </location>
</feature>
<protein>
    <submittedName>
        <fullName evidence="2">Uncharacterized protein</fullName>
    </submittedName>
</protein>
<keyword evidence="3" id="KW-1185">Reference proteome</keyword>
<dbReference type="AlphaFoldDB" id="A0A103Y2Z5"/>
<proteinExistence type="predicted"/>
<evidence type="ECO:0000256" key="1">
    <source>
        <dbReference type="SAM" id="MobiDB-lite"/>
    </source>
</evidence>
<dbReference type="EMBL" id="LEKV01003016">
    <property type="protein sequence ID" value="KVI01574.1"/>
    <property type="molecule type" value="Genomic_DNA"/>
</dbReference>
<organism evidence="2 3">
    <name type="scientific">Cynara cardunculus var. scolymus</name>
    <name type="common">Globe artichoke</name>
    <name type="synonym">Cynara scolymus</name>
    <dbReference type="NCBI Taxonomy" id="59895"/>
    <lineage>
        <taxon>Eukaryota</taxon>
        <taxon>Viridiplantae</taxon>
        <taxon>Streptophyta</taxon>
        <taxon>Embryophyta</taxon>
        <taxon>Tracheophyta</taxon>
        <taxon>Spermatophyta</taxon>
        <taxon>Magnoliopsida</taxon>
        <taxon>eudicotyledons</taxon>
        <taxon>Gunneridae</taxon>
        <taxon>Pentapetalae</taxon>
        <taxon>asterids</taxon>
        <taxon>campanulids</taxon>
        <taxon>Asterales</taxon>
        <taxon>Asteraceae</taxon>
        <taxon>Carduoideae</taxon>
        <taxon>Cardueae</taxon>
        <taxon>Carduinae</taxon>
        <taxon>Cynara</taxon>
    </lineage>
</organism>
<dbReference type="Proteomes" id="UP000243975">
    <property type="component" value="Unassembled WGS sequence"/>
</dbReference>
<gene>
    <name evidence="2" type="ORF">Ccrd_020150</name>
</gene>
<evidence type="ECO:0000313" key="3">
    <source>
        <dbReference type="Proteomes" id="UP000243975"/>
    </source>
</evidence>
<sequence length="114" mass="12967">MPLPQEHSSPYRLPSPRIGSQDDDSLPKMVFGEPRHCRLQIDSSKPSIHSPVSNRSALGRILFLHLIWHYHHTRVVCTSSSTLFCYSNGHDSYCKAGEAYNQVRKPSFLEGLLF</sequence>